<name>A0A4R3JIJ1_9FIRM</name>
<evidence type="ECO:0000313" key="5">
    <source>
        <dbReference type="Proteomes" id="UP000702954"/>
    </source>
</evidence>
<feature type="domain" description="Cysteine-rich small" evidence="1">
    <location>
        <begin position="5"/>
        <end position="78"/>
    </location>
</feature>
<evidence type="ECO:0000313" key="3">
    <source>
        <dbReference type="EMBL" id="TCS66029.1"/>
    </source>
</evidence>
<dbReference type="Proteomes" id="UP000702954">
    <property type="component" value="Unassembled WGS sequence"/>
</dbReference>
<dbReference type="GeneID" id="97506505"/>
<proteinExistence type="predicted"/>
<dbReference type="EMBL" id="SLZV01000021">
    <property type="protein sequence ID" value="TCS66029.1"/>
    <property type="molecule type" value="Genomic_DNA"/>
</dbReference>
<reference evidence="2 5" key="1">
    <citation type="journal article" date="2018" name="Int. J. Syst. Evol. Microbiol.">
        <title>Draft Genome Sequence of Faecalimonas umbilicata JCM 30896T, an Acetate-Producing Bacterium Isolated from Human Feces.</title>
        <authorList>
            <person name="Sakamoto M."/>
            <person name="Ikeyama N."/>
            <person name="Yuki M."/>
            <person name="Ohkuma M."/>
        </authorList>
    </citation>
    <scope>NUCLEOTIDE SEQUENCE [LARGE SCALE GENOMIC DNA]</scope>
    <source>
        <strain evidence="2 5">EGH7</strain>
    </source>
</reference>
<dbReference type="AlphaFoldDB" id="A0A4R3JIJ1"/>
<gene>
    <name evidence="3" type="ORF">EDD74_12158</name>
    <name evidence="2" type="ORF">FAEUMB_19280</name>
</gene>
<organism evidence="3 4">
    <name type="scientific">Faecalimonas umbilicata</name>
    <dbReference type="NCBI Taxonomy" id="1912855"/>
    <lineage>
        <taxon>Bacteria</taxon>
        <taxon>Bacillati</taxon>
        <taxon>Bacillota</taxon>
        <taxon>Clostridia</taxon>
        <taxon>Lachnospirales</taxon>
        <taxon>Lachnospiraceae</taxon>
        <taxon>Faecalimonas</taxon>
    </lineage>
</organism>
<dbReference type="EMBL" id="BHEO01000008">
    <property type="protein sequence ID" value="GBU05387.1"/>
    <property type="molecule type" value="Genomic_DNA"/>
</dbReference>
<evidence type="ECO:0000313" key="2">
    <source>
        <dbReference type="EMBL" id="GBU05387.1"/>
    </source>
</evidence>
<sequence>MSEFYKFFSHKQCEYFPCHKTDDPDNFNCLFCFCPLYLKGAECGGNFRYTEKGVKDCSQCMFPHERKNYTKMMEKLRQK</sequence>
<accession>A0A4R3JIJ1</accession>
<comment type="caution">
    <text evidence="3">The sequence shown here is derived from an EMBL/GenBank/DDBJ whole genome shotgun (WGS) entry which is preliminary data.</text>
</comment>
<reference evidence="3 4" key="2">
    <citation type="submission" date="2019-03" db="EMBL/GenBank/DDBJ databases">
        <title>Genomic Encyclopedia of Type Strains, Phase IV (KMG-IV): sequencing the most valuable type-strain genomes for metagenomic binning, comparative biology and taxonomic classification.</title>
        <authorList>
            <person name="Goeker M."/>
        </authorList>
    </citation>
    <scope>NUCLEOTIDE SEQUENCE [LARGE SCALE GENOMIC DNA]</scope>
    <source>
        <strain evidence="3 4">DSM 103426</strain>
    </source>
</reference>
<dbReference type="Proteomes" id="UP000294613">
    <property type="component" value="Unassembled WGS sequence"/>
</dbReference>
<dbReference type="InterPro" id="IPR007212">
    <property type="entry name" value="Zf-like"/>
</dbReference>
<dbReference type="Pfam" id="PF04071">
    <property type="entry name" value="zf-like"/>
    <property type="match status" value="1"/>
</dbReference>
<evidence type="ECO:0000313" key="4">
    <source>
        <dbReference type="Proteomes" id="UP000294613"/>
    </source>
</evidence>
<keyword evidence="5" id="KW-1185">Reference proteome</keyword>
<evidence type="ECO:0000259" key="1">
    <source>
        <dbReference type="Pfam" id="PF04071"/>
    </source>
</evidence>
<protein>
    <submittedName>
        <fullName evidence="3">Cysteine-rich small protein</fullName>
    </submittedName>
    <submittedName>
        <fullName evidence="2">Metal-binding protein</fullName>
    </submittedName>
</protein>
<dbReference type="RefSeq" id="WP_008976314.1">
    <property type="nucleotide sequence ID" value="NZ_AP031411.1"/>
</dbReference>